<accession>A0A420B7K5</accession>
<dbReference type="GO" id="GO:0009279">
    <property type="term" value="C:cell outer membrane"/>
    <property type="evidence" value="ECO:0007669"/>
    <property type="project" value="UniProtKB-SubCell"/>
</dbReference>
<keyword evidence="3" id="KW-1134">Transmembrane beta strand</keyword>
<protein>
    <submittedName>
        <fullName evidence="8">Outer membrane receptor protein involved in Fe transport</fullName>
    </submittedName>
</protein>
<dbReference type="InterPro" id="IPR039426">
    <property type="entry name" value="TonB-dep_rcpt-like"/>
</dbReference>
<feature type="domain" description="TonB-dependent transporter Oar-like beta-barrel" evidence="7">
    <location>
        <begin position="266"/>
        <end position="359"/>
    </location>
</feature>
<evidence type="ECO:0000256" key="6">
    <source>
        <dbReference type="ARBA" id="ARBA00023237"/>
    </source>
</evidence>
<evidence type="ECO:0000259" key="7">
    <source>
        <dbReference type="Pfam" id="PF25183"/>
    </source>
</evidence>
<dbReference type="PANTHER" id="PTHR30069">
    <property type="entry name" value="TONB-DEPENDENT OUTER MEMBRANE RECEPTOR"/>
    <property type="match status" value="1"/>
</dbReference>
<keyword evidence="5" id="KW-0472">Membrane</keyword>
<dbReference type="EMBL" id="RAPY01000002">
    <property type="protein sequence ID" value="RKE52628.1"/>
    <property type="molecule type" value="Genomic_DNA"/>
</dbReference>
<dbReference type="Proteomes" id="UP000286246">
    <property type="component" value="Unassembled WGS sequence"/>
</dbReference>
<dbReference type="AlphaFoldDB" id="A0A420B7K5"/>
<gene>
    <name evidence="8" type="ORF">DFQ12_2870</name>
</gene>
<dbReference type="InterPro" id="IPR036942">
    <property type="entry name" value="Beta-barrel_TonB_sf"/>
</dbReference>
<dbReference type="Gene3D" id="2.60.40.1120">
    <property type="entry name" value="Carboxypeptidase-like, regulatory domain"/>
    <property type="match status" value="1"/>
</dbReference>
<dbReference type="InterPro" id="IPR057601">
    <property type="entry name" value="Oar-like_b-barrel"/>
</dbReference>
<evidence type="ECO:0000256" key="4">
    <source>
        <dbReference type="ARBA" id="ARBA00022692"/>
    </source>
</evidence>
<dbReference type="Pfam" id="PF13620">
    <property type="entry name" value="CarboxypepD_reg"/>
    <property type="match status" value="1"/>
</dbReference>
<name>A0A420B7K5_SPHD1</name>
<dbReference type="InterPro" id="IPR008969">
    <property type="entry name" value="CarboxyPept-like_regulatory"/>
</dbReference>
<reference evidence="8 9" key="1">
    <citation type="submission" date="2018-09" db="EMBL/GenBank/DDBJ databases">
        <title>Genomic Encyclopedia of Type Strains, Phase III (KMG-III): the genomes of soil and plant-associated and newly described type strains.</title>
        <authorList>
            <person name="Whitman W."/>
        </authorList>
    </citation>
    <scope>NUCLEOTIDE SEQUENCE [LARGE SCALE GENOMIC DNA]</scope>
    <source>
        <strain evidence="8 9">CECT 7938</strain>
    </source>
</reference>
<dbReference type="GO" id="GO:0044718">
    <property type="term" value="P:siderophore transmembrane transport"/>
    <property type="evidence" value="ECO:0007669"/>
    <property type="project" value="TreeGrafter"/>
</dbReference>
<evidence type="ECO:0000256" key="1">
    <source>
        <dbReference type="ARBA" id="ARBA00004571"/>
    </source>
</evidence>
<evidence type="ECO:0000256" key="2">
    <source>
        <dbReference type="ARBA" id="ARBA00022448"/>
    </source>
</evidence>
<comment type="subcellular location">
    <subcellularLocation>
        <location evidence="1">Cell outer membrane</location>
        <topology evidence="1">Multi-pass membrane protein</topology>
    </subcellularLocation>
</comment>
<organism evidence="8 9">
    <name type="scientific">Sphingobacterium detergens</name>
    <dbReference type="NCBI Taxonomy" id="1145106"/>
    <lineage>
        <taxon>Bacteria</taxon>
        <taxon>Pseudomonadati</taxon>
        <taxon>Bacteroidota</taxon>
        <taxon>Sphingobacteriia</taxon>
        <taxon>Sphingobacteriales</taxon>
        <taxon>Sphingobacteriaceae</taxon>
        <taxon>Sphingobacterium</taxon>
    </lineage>
</organism>
<dbReference type="SUPFAM" id="SSF56935">
    <property type="entry name" value="Porins"/>
    <property type="match status" value="1"/>
</dbReference>
<dbReference type="PANTHER" id="PTHR30069:SF46">
    <property type="entry name" value="OAR PROTEIN"/>
    <property type="match status" value="1"/>
</dbReference>
<feature type="domain" description="TonB-dependent transporter Oar-like beta-barrel" evidence="7">
    <location>
        <begin position="376"/>
        <end position="1059"/>
    </location>
</feature>
<keyword evidence="2" id="KW-0813">Transport</keyword>
<dbReference type="Pfam" id="PF25183">
    <property type="entry name" value="OMP_b-brl_4"/>
    <property type="match status" value="2"/>
</dbReference>
<keyword evidence="6" id="KW-0998">Cell outer membrane</keyword>
<proteinExistence type="predicted"/>
<evidence type="ECO:0000313" key="8">
    <source>
        <dbReference type="EMBL" id="RKE52628.1"/>
    </source>
</evidence>
<evidence type="ECO:0000313" key="9">
    <source>
        <dbReference type="Proteomes" id="UP000286246"/>
    </source>
</evidence>
<sequence>MNKYQYGSIYIGRSTKISCIIMSALKLIFLFLFLLQGFVSSAQETSGAITGKVQNSGGNAVEKATVTVVHTPTGTRYVQSTDKDGRFTLNNIRIGGPYMVDVSSVGLQADHRENIFVRLGEALQVDFILEQRTETLGEVVVTGRKKDARVGTVGTGNHISSEQVRNMPTANRSITDVTRLTPQGSRDNSFGGTNFRYNNVTVDGAINNDAIGFSPSLGGQTGTSGMAGSSTRTNPISIDAIQDMQVYLAPYDVKIGNFTGGSVNAVTRSGTNKVEGSVYAFGRNAALTGKDRVGTLGKMNKDFYDYQTGFRIGFPLIKDKLFFFSNEEITRRQDPTQLRVGTVETAHILDQADVEAIKTAAQSRYGDIFNIGTADNYTNWSRSTKFFNRLDWNINAQHQLAVRNNTIFSKATHMDRDQQDFRFSGMAFEQENNQTSTVAELKSRFSNNLSSNVVVGYTQVNDRRDPLSDPSLPQVQIQGRTPGTTIYLGTDREASIFNMRQGTWEITANLNWTKGRHKFLIGTHNELYRIRYGFVNSWNGRVDYNSIADFVTNVPYRVRGSYNYTDNSRSYILDHPAADFSVNMYSLYLQDEIRVNDHFQIIPGLRADLASLPDMPTLSDKVKDMWADPGFGTSYTYTPANRLKNEFLNKIQLSPRIGFRWEAMDNKQLIIRGGAGLFTGRIPFAWLAYAYYNTGDSYGAFDQKADQKPFAPGSDPIKPSPNGIGDFIAQNGAIIHDPSTGKTQVDLVDNDFVLPQVLRSSLGIDYQAEGWKFTVEGIYTKNIKDVLFQQLNNKDNPLWYGYDVNKQQPVYNGTVDNRFSNVYLLSNTNQGYRYSLTGTIGKTIKEKLNATLSYTYGQSKDLSNGVRNSMESNWQLNQSLIPNNPKLAYSNFDIRHRIVSSINYEQVWHSAGRTSFTLYFSAQSGSPFTYGIVNNSIQGLPQQVSLVYIPRQTEAIHYFKDIAGGMSAQQQADAFNKFIDGNAYLSSRRGDFTERNMGRTPWNLQADLRVAHDFFVQKSKKQFITFSVDVMNLTNLIYRKWGVQYFSPNTFNSTSSVGLTPSLFPPKQNADNWPVFTFSDPGQPYSIDYFNSRAQIQCGVRYTF</sequence>
<evidence type="ECO:0000256" key="3">
    <source>
        <dbReference type="ARBA" id="ARBA00022452"/>
    </source>
</evidence>
<keyword evidence="8" id="KW-0675">Receptor</keyword>
<dbReference type="GO" id="GO:0015344">
    <property type="term" value="F:siderophore uptake transmembrane transporter activity"/>
    <property type="evidence" value="ECO:0007669"/>
    <property type="project" value="TreeGrafter"/>
</dbReference>
<dbReference type="Gene3D" id="2.40.170.20">
    <property type="entry name" value="TonB-dependent receptor, beta-barrel domain"/>
    <property type="match status" value="1"/>
</dbReference>
<comment type="caution">
    <text evidence="8">The sequence shown here is derived from an EMBL/GenBank/DDBJ whole genome shotgun (WGS) entry which is preliminary data.</text>
</comment>
<evidence type="ECO:0000256" key="5">
    <source>
        <dbReference type="ARBA" id="ARBA00023136"/>
    </source>
</evidence>
<keyword evidence="9" id="KW-1185">Reference proteome</keyword>
<dbReference type="SUPFAM" id="SSF49464">
    <property type="entry name" value="Carboxypeptidase regulatory domain-like"/>
    <property type="match status" value="1"/>
</dbReference>
<keyword evidence="4" id="KW-0812">Transmembrane</keyword>